<feature type="non-terminal residue" evidence="13">
    <location>
        <position position="1"/>
    </location>
</feature>
<feature type="compositionally biased region" description="Low complexity" evidence="11">
    <location>
        <begin position="393"/>
        <end position="405"/>
    </location>
</feature>
<dbReference type="Pfam" id="PF03982">
    <property type="entry name" value="DAGAT"/>
    <property type="match status" value="2"/>
</dbReference>
<dbReference type="Proteomes" id="UP001054857">
    <property type="component" value="Unassembled WGS sequence"/>
</dbReference>
<evidence type="ECO:0000256" key="10">
    <source>
        <dbReference type="ARBA" id="ARBA00023315"/>
    </source>
</evidence>
<evidence type="ECO:0000313" key="14">
    <source>
        <dbReference type="Proteomes" id="UP001054857"/>
    </source>
</evidence>
<keyword evidence="9 12" id="KW-0472">Membrane</keyword>
<comment type="caution">
    <text evidence="13">The sequence shown here is derived from an EMBL/GenBank/DDBJ whole genome shotgun (WGS) entry which is preliminary data.</text>
</comment>
<keyword evidence="3" id="KW-0444">Lipid biosynthesis</keyword>
<feature type="transmembrane region" description="Helical" evidence="12">
    <location>
        <begin position="127"/>
        <end position="154"/>
    </location>
</feature>
<keyword evidence="10" id="KW-0012">Acyltransferase</keyword>
<feature type="non-terminal residue" evidence="13">
    <location>
        <position position="561"/>
    </location>
</feature>
<comment type="subcellular location">
    <subcellularLocation>
        <location evidence="1">Endoplasmic reticulum membrane</location>
        <topology evidence="1">Multi-pass membrane protein</topology>
    </subcellularLocation>
</comment>
<feature type="transmembrane region" description="Helical" evidence="12">
    <location>
        <begin position="24"/>
        <end position="46"/>
    </location>
</feature>
<feature type="compositionally biased region" description="Gly residues" evidence="11">
    <location>
        <begin position="413"/>
        <end position="425"/>
    </location>
</feature>
<feature type="region of interest" description="Disordered" evidence="11">
    <location>
        <begin position="370"/>
        <end position="449"/>
    </location>
</feature>
<keyword evidence="5 12" id="KW-0812">Transmembrane</keyword>
<feature type="compositionally biased region" description="Gly residues" evidence="11">
    <location>
        <begin position="552"/>
        <end position="561"/>
    </location>
</feature>
<keyword evidence="6" id="KW-0256">Endoplasmic reticulum</keyword>
<keyword evidence="7 12" id="KW-1133">Transmembrane helix</keyword>
<evidence type="ECO:0000256" key="5">
    <source>
        <dbReference type="ARBA" id="ARBA00022692"/>
    </source>
</evidence>
<dbReference type="GO" id="GO:0006629">
    <property type="term" value="P:lipid metabolic process"/>
    <property type="evidence" value="ECO:0007669"/>
    <property type="project" value="UniProtKB-KW"/>
</dbReference>
<evidence type="ECO:0000313" key="13">
    <source>
        <dbReference type="EMBL" id="GFR51674.1"/>
    </source>
</evidence>
<evidence type="ECO:0000256" key="11">
    <source>
        <dbReference type="SAM" id="MobiDB-lite"/>
    </source>
</evidence>
<dbReference type="AlphaFoldDB" id="A0AAD3E126"/>
<evidence type="ECO:0000256" key="6">
    <source>
        <dbReference type="ARBA" id="ARBA00022824"/>
    </source>
</evidence>
<organism evidence="13 14">
    <name type="scientific">Astrephomene gubernaculifera</name>
    <dbReference type="NCBI Taxonomy" id="47775"/>
    <lineage>
        <taxon>Eukaryota</taxon>
        <taxon>Viridiplantae</taxon>
        <taxon>Chlorophyta</taxon>
        <taxon>core chlorophytes</taxon>
        <taxon>Chlorophyceae</taxon>
        <taxon>CS clade</taxon>
        <taxon>Chlamydomonadales</taxon>
        <taxon>Astrephomenaceae</taxon>
        <taxon>Astrephomene</taxon>
    </lineage>
</organism>
<feature type="transmembrane region" description="Helical" evidence="12">
    <location>
        <begin position="103"/>
        <end position="121"/>
    </location>
</feature>
<feature type="compositionally biased region" description="Acidic residues" evidence="11">
    <location>
        <begin position="216"/>
        <end position="227"/>
    </location>
</feature>
<accession>A0AAD3E126</accession>
<evidence type="ECO:0000256" key="2">
    <source>
        <dbReference type="ARBA" id="ARBA00005420"/>
    </source>
</evidence>
<evidence type="ECO:0000256" key="7">
    <source>
        <dbReference type="ARBA" id="ARBA00022989"/>
    </source>
</evidence>
<dbReference type="EMBL" id="BMAR01000053">
    <property type="protein sequence ID" value="GFR51674.1"/>
    <property type="molecule type" value="Genomic_DNA"/>
</dbReference>
<evidence type="ECO:0000256" key="1">
    <source>
        <dbReference type="ARBA" id="ARBA00004477"/>
    </source>
</evidence>
<protein>
    <recommendedName>
        <fullName evidence="15">Acyltransferase</fullName>
    </recommendedName>
</protein>
<dbReference type="GO" id="GO:0005789">
    <property type="term" value="C:endoplasmic reticulum membrane"/>
    <property type="evidence" value="ECO:0007669"/>
    <property type="project" value="UniProtKB-SubCell"/>
</dbReference>
<dbReference type="InterPro" id="IPR007130">
    <property type="entry name" value="DAGAT"/>
</dbReference>
<keyword evidence="8" id="KW-0443">Lipid metabolism</keyword>
<proteinExistence type="inferred from homology"/>
<evidence type="ECO:0000256" key="3">
    <source>
        <dbReference type="ARBA" id="ARBA00022516"/>
    </source>
</evidence>
<comment type="similarity">
    <text evidence="2">Belongs to the diacylglycerol acyltransferase family.</text>
</comment>
<feature type="compositionally biased region" description="Pro residues" evidence="11">
    <location>
        <begin position="429"/>
        <end position="447"/>
    </location>
</feature>
<keyword evidence="4" id="KW-0808">Transferase</keyword>
<keyword evidence="14" id="KW-1185">Reference proteome</keyword>
<dbReference type="GO" id="GO:0004144">
    <property type="term" value="F:diacylglycerol O-acyltransferase activity"/>
    <property type="evidence" value="ECO:0007669"/>
    <property type="project" value="UniProtKB-ARBA"/>
</dbReference>
<evidence type="ECO:0000256" key="8">
    <source>
        <dbReference type="ARBA" id="ARBA00023098"/>
    </source>
</evidence>
<evidence type="ECO:0008006" key="15">
    <source>
        <dbReference type="Google" id="ProtNLM"/>
    </source>
</evidence>
<sequence>GEEEAPDADAVTWRFFQPFQGGSVFVATQAIGWTLFSSTVVSLLLLAKQLVAGVGYCLRWWALAAGALMVATQLVLGVSILTFQHRRRARKLLQPVLLHPRDAFARAAGLVMPVVMMYLPLHVSTSAMAALFVLLPPRLALLALAAVLLPYFVITLRGHPAHTGCRRWQWLCRWFGRVVEGSLAWWSGSLTLIRDFPGTADQAAEEALRRQQREEGGEEEGGVEQEESGQQPRRRYVLGFHPHGLYPTGAGFLPLMPGLQCAFPGHTIVTLTASIVHYLPGLRDIAGWAGFRQVTRATFRRALRDTGAVLLCPGGQAELVYADRAFPTRGSPAAAAAAAFAASTSTSFTSFSISSPPCYSSGSKPTAACGSAACGPAQEAGSGHGTEATQAVSPPSSATPLPSSSAGETPDGASGGGVVRRGGSNGVPHQPPHPQPRPHPQPQPHPPHQLVVFAGHQGFVRLALEEGAWLVPVLALGETLQLRNLISAPAMQRATYKRLGFPVPFILAGRWGVTTLPLRNPLVYVVGRPLPPPRGWEAQRRRRLGAAEGGQAAEGGLVGEE</sequence>
<gene>
    <name evidence="13" type="ORF">Agub_g14116</name>
</gene>
<dbReference type="PANTHER" id="PTHR12317">
    <property type="entry name" value="DIACYLGLYCEROL O-ACYLTRANSFERASE"/>
    <property type="match status" value="1"/>
</dbReference>
<evidence type="ECO:0000256" key="9">
    <source>
        <dbReference type="ARBA" id="ARBA00023136"/>
    </source>
</evidence>
<feature type="transmembrane region" description="Helical" evidence="12">
    <location>
        <begin position="58"/>
        <end position="83"/>
    </location>
</feature>
<dbReference type="PANTHER" id="PTHR12317:SF34">
    <property type="entry name" value="ACYLTRANSFERASE"/>
    <property type="match status" value="1"/>
</dbReference>
<feature type="region of interest" description="Disordered" evidence="11">
    <location>
        <begin position="204"/>
        <end position="231"/>
    </location>
</feature>
<evidence type="ECO:0000256" key="12">
    <source>
        <dbReference type="SAM" id="Phobius"/>
    </source>
</evidence>
<feature type="region of interest" description="Disordered" evidence="11">
    <location>
        <begin position="542"/>
        <end position="561"/>
    </location>
</feature>
<reference evidence="13 14" key="1">
    <citation type="journal article" date="2021" name="Sci. Rep.">
        <title>Genome sequencing of the multicellular alga Astrephomene provides insights into convergent evolution of germ-soma differentiation.</title>
        <authorList>
            <person name="Yamashita S."/>
            <person name="Yamamoto K."/>
            <person name="Matsuzaki R."/>
            <person name="Suzuki S."/>
            <person name="Yamaguchi H."/>
            <person name="Hirooka S."/>
            <person name="Minakuchi Y."/>
            <person name="Miyagishima S."/>
            <person name="Kawachi M."/>
            <person name="Toyoda A."/>
            <person name="Nozaki H."/>
        </authorList>
    </citation>
    <scope>NUCLEOTIDE SEQUENCE [LARGE SCALE GENOMIC DNA]</scope>
    <source>
        <strain evidence="13 14">NIES-4017</strain>
    </source>
</reference>
<evidence type="ECO:0000256" key="4">
    <source>
        <dbReference type="ARBA" id="ARBA00022679"/>
    </source>
</evidence>
<feature type="compositionally biased region" description="Basic and acidic residues" evidence="11">
    <location>
        <begin position="206"/>
        <end position="215"/>
    </location>
</feature>
<name>A0AAD3E126_9CHLO</name>